<feature type="domain" description="Bifunctional inhibitor/plant lipid transfer protein/seed storage helical" evidence="3">
    <location>
        <begin position="31"/>
        <end position="118"/>
    </location>
</feature>
<comment type="similarity">
    <text evidence="1">Belongs to the plant LTP family.</text>
</comment>
<gene>
    <name evidence="4" type="ORF">KP509_02G006500</name>
</gene>
<dbReference type="EMBL" id="CM035407">
    <property type="protein sequence ID" value="KAH7442895.1"/>
    <property type="molecule type" value="Genomic_DNA"/>
</dbReference>
<dbReference type="InterPro" id="IPR036312">
    <property type="entry name" value="Bifun_inhib/LTP/seed_sf"/>
</dbReference>
<dbReference type="InterPro" id="IPR016140">
    <property type="entry name" value="Bifunc_inhib/LTP/seed_store"/>
</dbReference>
<protein>
    <recommendedName>
        <fullName evidence="1">Non-specific lipid-transfer protein</fullName>
    </recommendedName>
</protein>
<accession>A0A8T2VB84</accession>
<dbReference type="SUPFAM" id="SSF47699">
    <property type="entry name" value="Bifunctional inhibitor/lipid-transfer protein/seed storage 2S albumin"/>
    <property type="match status" value="1"/>
</dbReference>
<name>A0A8T2VB84_CERRI</name>
<keyword evidence="1" id="KW-0446">Lipid-binding</keyword>
<dbReference type="PROSITE" id="PS00597">
    <property type="entry name" value="PLANT_LTP"/>
    <property type="match status" value="1"/>
</dbReference>
<dbReference type="OrthoDB" id="1890443at2759"/>
<evidence type="ECO:0000313" key="4">
    <source>
        <dbReference type="EMBL" id="KAH7442895.1"/>
    </source>
</evidence>
<proteinExistence type="inferred from homology"/>
<evidence type="ECO:0000313" key="5">
    <source>
        <dbReference type="Proteomes" id="UP000825935"/>
    </source>
</evidence>
<dbReference type="AlphaFoldDB" id="A0A8T2VB84"/>
<dbReference type="Gene3D" id="1.10.110.10">
    <property type="entry name" value="Plant lipid-transfer and hydrophobic proteins"/>
    <property type="match status" value="1"/>
</dbReference>
<evidence type="ECO:0000256" key="2">
    <source>
        <dbReference type="SAM" id="SignalP"/>
    </source>
</evidence>
<dbReference type="GO" id="GO:0006869">
    <property type="term" value="P:lipid transport"/>
    <property type="evidence" value="ECO:0007669"/>
    <property type="project" value="InterPro"/>
</dbReference>
<sequence length="122" mass="12764">MENGGQQVAMVLIVIMSFWLASDGVEAGVSCAAVRSSLAPCVGFLLGLKEHPPARCCRGVRSLYAMTKSSRQDRITACSCITSLAASVPSQLKASSGAALPKSCGVRLSYQITPSTNCNRIP</sequence>
<dbReference type="PRINTS" id="PR00382">
    <property type="entry name" value="LIPIDTRNSFER"/>
</dbReference>
<dbReference type="Proteomes" id="UP000825935">
    <property type="component" value="Chromosome 2"/>
</dbReference>
<dbReference type="OMA" id="FIPRGCC"/>
<keyword evidence="1" id="KW-0813">Transport</keyword>
<reference evidence="4" key="1">
    <citation type="submission" date="2021-08" db="EMBL/GenBank/DDBJ databases">
        <title>WGS assembly of Ceratopteris richardii.</title>
        <authorList>
            <person name="Marchant D.B."/>
            <person name="Chen G."/>
            <person name="Jenkins J."/>
            <person name="Shu S."/>
            <person name="Leebens-Mack J."/>
            <person name="Grimwood J."/>
            <person name="Schmutz J."/>
            <person name="Soltis P."/>
            <person name="Soltis D."/>
            <person name="Chen Z.-H."/>
        </authorList>
    </citation>
    <scope>NUCLEOTIDE SEQUENCE</scope>
    <source>
        <strain evidence="4">Whitten #5841</strain>
        <tissue evidence="4">Leaf</tissue>
    </source>
</reference>
<comment type="caution">
    <text evidence="4">The sequence shown here is derived from an EMBL/GenBank/DDBJ whole genome shotgun (WGS) entry which is preliminary data.</text>
</comment>
<dbReference type="CDD" id="cd01960">
    <property type="entry name" value="nsLTP1"/>
    <property type="match status" value="1"/>
</dbReference>
<evidence type="ECO:0000259" key="3">
    <source>
        <dbReference type="SMART" id="SM00499"/>
    </source>
</evidence>
<organism evidence="4 5">
    <name type="scientific">Ceratopteris richardii</name>
    <name type="common">Triangle waterfern</name>
    <dbReference type="NCBI Taxonomy" id="49495"/>
    <lineage>
        <taxon>Eukaryota</taxon>
        <taxon>Viridiplantae</taxon>
        <taxon>Streptophyta</taxon>
        <taxon>Embryophyta</taxon>
        <taxon>Tracheophyta</taxon>
        <taxon>Polypodiopsida</taxon>
        <taxon>Polypodiidae</taxon>
        <taxon>Polypodiales</taxon>
        <taxon>Pteridineae</taxon>
        <taxon>Pteridaceae</taxon>
        <taxon>Parkerioideae</taxon>
        <taxon>Ceratopteris</taxon>
    </lineage>
</organism>
<dbReference type="GO" id="GO:0008289">
    <property type="term" value="F:lipid binding"/>
    <property type="evidence" value="ECO:0007669"/>
    <property type="project" value="UniProtKB-KW"/>
</dbReference>
<dbReference type="PANTHER" id="PTHR33076">
    <property type="entry name" value="NON-SPECIFIC LIPID-TRANSFER PROTEIN 2-RELATED"/>
    <property type="match status" value="1"/>
</dbReference>
<dbReference type="SMART" id="SM00499">
    <property type="entry name" value="AAI"/>
    <property type="match status" value="1"/>
</dbReference>
<dbReference type="InterPro" id="IPR000528">
    <property type="entry name" value="Plant_nsLTP"/>
</dbReference>
<evidence type="ECO:0000256" key="1">
    <source>
        <dbReference type="RuleBase" id="RU000628"/>
    </source>
</evidence>
<feature type="signal peptide" evidence="2">
    <location>
        <begin position="1"/>
        <end position="27"/>
    </location>
</feature>
<comment type="function">
    <text evidence="1">Plant non-specific lipid-transfer proteins transfer phospholipids as well as galactolipids across membranes. May play a role in wax or cutin deposition in the cell walls of expanding epidermal cells and certain secretory tissues.</text>
</comment>
<dbReference type="Pfam" id="PF00234">
    <property type="entry name" value="Tryp_alpha_amyl"/>
    <property type="match status" value="1"/>
</dbReference>
<keyword evidence="5" id="KW-1185">Reference proteome</keyword>
<keyword evidence="2" id="KW-0732">Signal</keyword>
<feature type="chain" id="PRO_5035792606" description="Non-specific lipid-transfer protein" evidence="2">
    <location>
        <begin position="28"/>
        <end position="122"/>
    </location>
</feature>